<gene>
    <name evidence="7" type="ORF">H6A01_05395</name>
</gene>
<proteinExistence type="inferred from homology"/>
<evidence type="ECO:0000256" key="6">
    <source>
        <dbReference type="ARBA" id="ARBA00048348"/>
    </source>
</evidence>
<comment type="catalytic activity">
    <reaction evidence="6">
        <text>hydrogencarbonate + H(+) = CO2 + H2O</text>
        <dbReference type="Rhea" id="RHEA:10748"/>
        <dbReference type="ChEBI" id="CHEBI:15377"/>
        <dbReference type="ChEBI" id="CHEBI:15378"/>
        <dbReference type="ChEBI" id="CHEBI:16526"/>
        <dbReference type="ChEBI" id="CHEBI:17544"/>
        <dbReference type="EC" id="4.2.1.1"/>
    </reaction>
</comment>
<evidence type="ECO:0000256" key="1">
    <source>
        <dbReference type="ARBA" id="ARBA00001947"/>
    </source>
</evidence>
<name>A0ABS2GF10_9FIRM</name>
<comment type="caution">
    <text evidence="7">The sequence shown here is derived from an EMBL/GenBank/DDBJ whole genome shotgun (WGS) entry which is preliminary data.</text>
</comment>
<keyword evidence="8" id="KW-1185">Reference proteome</keyword>
<dbReference type="SMART" id="SM00947">
    <property type="entry name" value="Pro_CA"/>
    <property type="match status" value="1"/>
</dbReference>
<dbReference type="Pfam" id="PF00484">
    <property type="entry name" value="Pro_CA"/>
    <property type="match status" value="1"/>
</dbReference>
<keyword evidence="4" id="KW-0479">Metal-binding</keyword>
<evidence type="ECO:0000256" key="3">
    <source>
        <dbReference type="ARBA" id="ARBA00012925"/>
    </source>
</evidence>
<dbReference type="Gene3D" id="3.40.1050.10">
    <property type="entry name" value="Carbonic anhydrase"/>
    <property type="match status" value="1"/>
</dbReference>
<dbReference type="SUPFAM" id="SSF53056">
    <property type="entry name" value="beta-carbonic anhydrase, cab"/>
    <property type="match status" value="1"/>
</dbReference>
<dbReference type="RefSeq" id="WP_205087813.1">
    <property type="nucleotide sequence ID" value="NZ_JACJLA010000008.1"/>
</dbReference>
<dbReference type="PANTHER" id="PTHR43175">
    <property type="entry name" value="CARBONIC ANHYDRASE"/>
    <property type="match status" value="1"/>
</dbReference>
<keyword evidence="5" id="KW-0862">Zinc</keyword>
<comment type="similarity">
    <text evidence="2">Belongs to the beta-class carbonic anhydrase family.</text>
</comment>
<dbReference type="CDD" id="cd03379">
    <property type="entry name" value="beta_CA_cladeD"/>
    <property type="match status" value="1"/>
</dbReference>
<evidence type="ECO:0000256" key="4">
    <source>
        <dbReference type="ARBA" id="ARBA00022723"/>
    </source>
</evidence>
<organism evidence="7 8">
    <name type="scientific">Veillonella magna</name>
    <dbReference type="NCBI Taxonomy" id="464322"/>
    <lineage>
        <taxon>Bacteria</taxon>
        <taxon>Bacillati</taxon>
        <taxon>Bacillota</taxon>
        <taxon>Negativicutes</taxon>
        <taxon>Veillonellales</taxon>
        <taxon>Veillonellaceae</taxon>
        <taxon>Veillonella</taxon>
    </lineage>
</organism>
<dbReference type="Proteomes" id="UP000707138">
    <property type="component" value="Unassembled WGS sequence"/>
</dbReference>
<dbReference type="EC" id="4.2.1.1" evidence="3"/>
<sequence>MAMIDAIMKANKAYVPSKGMKYAKEDPAVAKLPAKHLAIVTCMDTRLVNMMENAMGLQRGDANVIKVAGNVIEPFGDVMRSILVSVYELGANEVIVVGHDGCGMEKTTAASLADKMKQRGIDAEAIADVYATLERWADSFTCAHLNVEKAVQVLRAHPLLPKDVSISGCIMNPATGELTKVDTI</sequence>
<evidence type="ECO:0000256" key="2">
    <source>
        <dbReference type="ARBA" id="ARBA00006217"/>
    </source>
</evidence>
<dbReference type="InterPro" id="IPR001765">
    <property type="entry name" value="Carbonic_anhydrase"/>
</dbReference>
<evidence type="ECO:0000313" key="8">
    <source>
        <dbReference type="Proteomes" id="UP000707138"/>
    </source>
</evidence>
<dbReference type="PANTHER" id="PTHR43175:SF3">
    <property type="entry name" value="CARBON DISULFIDE HYDROLASE"/>
    <property type="match status" value="1"/>
</dbReference>
<accession>A0ABS2GF10</accession>
<evidence type="ECO:0000256" key="5">
    <source>
        <dbReference type="ARBA" id="ARBA00022833"/>
    </source>
</evidence>
<evidence type="ECO:0000313" key="7">
    <source>
        <dbReference type="EMBL" id="MBM6912756.1"/>
    </source>
</evidence>
<protein>
    <recommendedName>
        <fullName evidence="3">carbonic anhydrase</fullName>
        <ecNumber evidence="3">4.2.1.1</ecNumber>
    </recommendedName>
</protein>
<dbReference type="EMBL" id="JACJLA010000008">
    <property type="protein sequence ID" value="MBM6912756.1"/>
    <property type="molecule type" value="Genomic_DNA"/>
</dbReference>
<comment type="cofactor">
    <cofactor evidence="1">
        <name>Zn(2+)</name>
        <dbReference type="ChEBI" id="CHEBI:29105"/>
    </cofactor>
</comment>
<dbReference type="InterPro" id="IPR036874">
    <property type="entry name" value="Carbonic_anhydrase_sf"/>
</dbReference>
<reference evidence="7 8" key="1">
    <citation type="journal article" date="2021" name="Sci. Rep.">
        <title>The distribution of antibiotic resistance genes in chicken gut microbiota commensals.</title>
        <authorList>
            <person name="Juricova H."/>
            <person name="Matiasovicova J."/>
            <person name="Kubasova T."/>
            <person name="Cejkova D."/>
            <person name="Rychlik I."/>
        </authorList>
    </citation>
    <scope>NUCLEOTIDE SEQUENCE [LARGE SCALE GENOMIC DNA]</scope>
    <source>
        <strain evidence="7 8">An537</strain>
    </source>
</reference>